<comment type="caution">
    <text evidence="1">The sequence shown here is derived from an EMBL/GenBank/DDBJ whole genome shotgun (WGS) entry which is preliminary data.</text>
</comment>
<accession>A0A9D3ZFJ4</accession>
<dbReference type="PANTHER" id="PTHR46890">
    <property type="entry name" value="NON-LTR RETROLELEMENT REVERSE TRANSCRIPTASE-LIKE PROTEIN-RELATED"/>
    <property type="match status" value="1"/>
</dbReference>
<gene>
    <name evidence="1" type="ORF">J1N35_044143</name>
</gene>
<keyword evidence="2" id="KW-1185">Reference proteome</keyword>
<protein>
    <submittedName>
        <fullName evidence="1">Uncharacterized protein</fullName>
    </submittedName>
</protein>
<dbReference type="PANTHER" id="PTHR46890:SF48">
    <property type="entry name" value="RNA-DIRECTED DNA POLYMERASE"/>
    <property type="match status" value="1"/>
</dbReference>
<proteinExistence type="predicted"/>
<sequence>MKEKKLNKNTLGFLVNNKELITKVSEVEVKNDVFQLGGLKAPGSDGYCGIFYQKYWSIVKDDAVRCVQIFFQNGRMLREMNKTEVVLIPKVKGPELVTQFRPISLCNFCYKITARVMVNRIIEERLIQDNVVIVGEVFHYLKLRRRGRRHEVVDIKLDMRLLLPWQTLFGNKGMGKERFIG</sequence>
<dbReference type="InterPro" id="IPR052343">
    <property type="entry name" value="Retrotransposon-Effector_Assoc"/>
</dbReference>
<reference evidence="1 2" key="1">
    <citation type="journal article" date="2021" name="Plant Biotechnol. J.">
        <title>Multi-omics assisted identification of the key and species-specific regulatory components of drought-tolerant mechanisms in Gossypium stocksii.</title>
        <authorList>
            <person name="Yu D."/>
            <person name="Ke L."/>
            <person name="Zhang D."/>
            <person name="Wu Y."/>
            <person name="Sun Y."/>
            <person name="Mei J."/>
            <person name="Sun J."/>
            <person name="Sun Y."/>
        </authorList>
    </citation>
    <scope>NUCLEOTIDE SEQUENCE [LARGE SCALE GENOMIC DNA]</scope>
    <source>
        <strain evidence="2">cv. E1</strain>
        <tissue evidence="1">Leaf</tissue>
    </source>
</reference>
<name>A0A9D3ZFJ4_9ROSI</name>
<dbReference type="Proteomes" id="UP000828251">
    <property type="component" value="Unassembled WGS sequence"/>
</dbReference>
<evidence type="ECO:0000313" key="2">
    <source>
        <dbReference type="Proteomes" id="UP000828251"/>
    </source>
</evidence>
<organism evidence="1 2">
    <name type="scientific">Gossypium stocksii</name>
    <dbReference type="NCBI Taxonomy" id="47602"/>
    <lineage>
        <taxon>Eukaryota</taxon>
        <taxon>Viridiplantae</taxon>
        <taxon>Streptophyta</taxon>
        <taxon>Embryophyta</taxon>
        <taxon>Tracheophyta</taxon>
        <taxon>Spermatophyta</taxon>
        <taxon>Magnoliopsida</taxon>
        <taxon>eudicotyledons</taxon>
        <taxon>Gunneridae</taxon>
        <taxon>Pentapetalae</taxon>
        <taxon>rosids</taxon>
        <taxon>malvids</taxon>
        <taxon>Malvales</taxon>
        <taxon>Malvaceae</taxon>
        <taxon>Malvoideae</taxon>
        <taxon>Gossypium</taxon>
    </lineage>
</organism>
<dbReference type="OrthoDB" id="1000116at2759"/>
<evidence type="ECO:0000313" key="1">
    <source>
        <dbReference type="EMBL" id="KAH1031969.1"/>
    </source>
</evidence>
<dbReference type="AlphaFoldDB" id="A0A9D3ZFJ4"/>
<dbReference type="EMBL" id="JAIQCV010000013">
    <property type="protein sequence ID" value="KAH1031969.1"/>
    <property type="molecule type" value="Genomic_DNA"/>
</dbReference>